<dbReference type="AlphaFoldDB" id="A0AAV7IKL6"/>
<name>A0AAV7IKL6_COTGL</name>
<dbReference type="Proteomes" id="UP000826195">
    <property type="component" value="Unassembled WGS sequence"/>
</dbReference>
<gene>
    <name evidence="1" type="ORF">KQX54_001942</name>
</gene>
<evidence type="ECO:0000313" key="1">
    <source>
        <dbReference type="EMBL" id="KAH0553526.1"/>
    </source>
</evidence>
<protein>
    <submittedName>
        <fullName evidence="1">Uncharacterized protein</fullName>
    </submittedName>
</protein>
<proteinExistence type="predicted"/>
<organism evidence="1 2">
    <name type="scientific">Cotesia glomerata</name>
    <name type="common">Lepidopteran parasitic wasp</name>
    <name type="synonym">Apanteles glomeratus</name>
    <dbReference type="NCBI Taxonomy" id="32391"/>
    <lineage>
        <taxon>Eukaryota</taxon>
        <taxon>Metazoa</taxon>
        <taxon>Ecdysozoa</taxon>
        <taxon>Arthropoda</taxon>
        <taxon>Hexapoda</taxon>
        <taxon>Insecta</taxon>
        <taxon>Pterygota</taxon>
        <taxon>Neoptera</taxon>
        <taxon>Endopterygota</taxon>
        <taxon>Hymenoptera</taxon>
        <taxon>Apocrita</taxon>
        <taxon>Ichneumonoidea</taxon>
        <taxon>Braconidae</taxon>
        <taxon>Microgastrinae</taxon>
        <taxon>Cotesia</taxon>
    </lineage>
</organism>
<accession>A0AAV7IKL6</accession>
<comment type="caution">
    <text evidence="1">The sequence shown here is derived from an EMBL/GenBank/DDBJ whole genome shotgun (WGS) entry which is preliminary data.</text>
</comment>
<reference evidence="1 2" key="1">
    <citation type="journal article" date="2021" name="J. Hered.">
        <title>A chromosome-level genome assembly of the parasitoid wasp, Cotesia glomerata (Hymenoptera: Braconidae).</title>
        <authorList>
            <person name="Pinto B.J."/>
            <person name="Weis J.J."/>
            <person name="Gamble T."/>
            <person name="Ode P.J."/>
            <person name="Paul R."/>
            <person name="Zaspel J.M."/>
        </authorList>
    </citation>
    <scope>NUCLEOTIDE SEQUENCE [LARGE SCALE GENOMIC DNA]</scope>
    <source>
        <strain evidence="1">CgM1</strain>
    </source>
</reference>
<dbReference type="EMBL" id="JAHXZJ010001119">
    <property type="protein sequence ID" value="KAH0553526.1"/>
    <property type="molecule type" value="Genomic_DNA"/>
</dbReference>
<evidence type="ECO:0000313" key="2">
    <source>
        <dbReference type="Proteomes" id="UP000826195"/>
    </source>
</evidence>
<keyword evidence="2" id="KW-1185">Reference proteome</keyword>
<sequence length="145" mass="16397">MKKELRGLRRHAVDIGVILKNKSTLEMMENVNKSVRVLSSGAVGKKIAKANGVEDTVTLGRQIEMKNRMKRTEVVATDISICVFRHTPHGFKLSKTWNVALHIQERPQLASETTKSVFLVPYNMYKVPTSPWCLLSVFIVCFLVI</sequence>